<accession>A0A367ITG2</accession>
<reference evidence="2 3" key="1">
    <citation type="journal article" date="2018" name="G3 (Bethesda)">
        <title>Phylogenetic and Phylogenomic Definition of Rhizopus Species.</title>
        <authorList>
            <person name="Gryganskyi A.P."/>
            <person name="Golan J."/>
            <person name="Dolatabadi S."/>
            <person name="Mondo S."/>
            <person name="Robb S."/>
            <person name="Idnurm A."/>
            <person name="Muszewska A."/>
            <person name="Steczkiewicz K."/>
            <person name="Masonjones S."/>
            <person name="Liao H.L."/>
            <person name="Gajdeczka M.T."/>
            <person name="Anike F."/>
            <person name="Vuek A."/>
            <person name="Anishchenko I.M."/>
            <person name="Voigt K."/>
            <person name="de Hoog G.S."/>
            <person name="Smith M.E."/>
            <person name="Heitman J."/>
            <person name="Vilgalys R."/>
            <person name="Stajich J.E."/>
        </authorList>
    </citation>
    <scope>NUCLEOTIDE SEQUENCE [LARGE SCALE GENOMIC DNA]</scope>
    <source>
        <strain evidence="2 3">LSU 92-RS-03</strain>
    </source>
</reference>
<protein>
    <submittedName>
        <fullName evidence="2">Uncharacterized protein</fullName>
    </submittedName>
</protein>
<keyword evidence="1" id="KW-0732">Signal</keyword>
<sequence length="136" mass="15342">MKISLLATAAVLMAGASAHIEQLKSSLISYYWFKRSDGSTGQWLSFNSTRWQSLLKPDDNEVVIHIISPKQFKSIHPIPENGLSSVPKNSRISDLAVYYDYDTKDNKQYYKPVDRPSLSCIIKPCHNNTSTNVAHL</sequence>
<evidence type="ECO:0000313" key="3">
    <source>
        <dbReference type="Proteomes" id="UP000253551"/>
    </source>
</evidence>
<evidence type="ECO:0000256" key="1">
    <source>
        <dbReference type="SAM" id="SignalP"/>
    </source>
</evidence>
<proteinExistence type="predicted"/>
<feature type="chain" id="PRO_5016985559" evidence="1">
    <location>
        <begin position="19"/>
        <end position="136"/>
    </location>
</feature>
<evidence type="ECO:0000313" key="2">
    <source>
        <dbReference type="EMBL" id="RCH80958.1"/>
    </source>
</evidence>
<feature type="signal peptide" evidence="1">
    <location>
        <begin position="1"/>
        <end position="18"/>
    </location>
</feature>
<comment type="caution">
    <text evidence="2">The sequence shown here is derived from an EMBL/GenBank/DDBJ whole genome shotgun (WGS) entry which is preliminary data.</text>
</comment>
<keyword evidence="3" id="KW-1185">Reference proteome</keyword>
<name>A0A367ITG2_RHIST</name>
<organism evidence="2 3">
    <name type="scientific">Rhizopus stolonifer</name>
    <name type="common">Rhizopus nigricans</name>
    <dbReference type="NCBI Taxonomy" id="4846"/>
    <lineage>
        <taxon>Eukaryota</taxon>
        <taxon>Fungi</taxon>
        <taxon>Fungi incertae sedis</taxon>
        <taxon>Mucoromycota</taxon>
        <taxon>Mucoromycotina</taxon>
        <taxon>Mucoromycetes</taxon>
        <taxon>Mucorales</taxon>
        <taxon>Mucorineae</taxon>
        <taxon>Rhizopodaceae</taxon>
        <taxon>Rhizopus</taxon>
    </lineage>
</organism>
<dbReference type="OrthoDB" id="2262384at2759"/>
<dbReference type="Proteomes" id="UP000253551">
    <property type="component" value="Unassembled WGS sequence"/>
</dbReference>
<dbReference type="AlphaFoldDB" id="A0A367ITG2"/>
<dbReference type="EMBL" id="PJQM01005736">
    <property type="protein sequence ID" value="RCH80958.1"/>
    <property type="molecule type" value="Genomic_DNA"/>
</dbReference>
<gene>
    <name evidence="2" type="ORF">CU098_006937</name>
</gene>